<protein>
    <submittedName>
        <fullName evidence="1">Uncharacterized protein</fullName>
    </submittedName>
</protein>
<organism evidence="1 2">
    <name type="scientific">Halobium salinum</name>
    <dbReference type="NCBI Taxonomy" id="1364940"/>
    <lineage>
        <taxon>Archaea</taxon>
        <taxon>Methanobacteriati</taxon>
        <taxon>Methanobacteriota</taxon>
        <taxon>Stenosarchaea group</taxon>
        <taxon>Halobacteria</taxon>
        <taxon>Halobacteriales</taxon>
        <taxon>Haloferacaceae</taxon>
        <taxon>Halobium</taxon>
    </lineage>
</organism>
<keyword evidence="2" id="KW-1185">Reference proteome</keyword>
<accession>A0ABD5PE53</accession>
<dbReference type="AlphaFoldDB" id="A0ABD5PE53"/>
<reference evidence="1 2" key="1">
    <citation type="journal article" date="2019" name="Int. J. Syst. Evol. Microbiol.">
        <title>The Global Catalogue of Microorganisms (GCM) 10K type strain sequencing project: providing services to taxonomists for standard genome sequencing and annotation.</title>
        <authorList>
            <consortium name="The Broad Institute Genomics Platform"/>
            <consortium name="The Broad Institute Genome Sequencing Center for Infectious Disease"/>
            <person name="Wu L."/>
            <person name="Ma J."/>
        </authorList>
    </citation>
    <scope>NUCLEOTIDE SEQUENCE [LARGE SCALE GENOMIC DNA]</scope>
    <source>
        <strain evidence="1 2">CGMCC 1.12553</strain>
    </source>
</reference>
<evidence type="ECO:0000313" key="2">
    <source>
        <dbReference type="Proteomes" id="UP001595921"/>
    </source>
</evidence>
<dbReference type="Proteomes" id="UP001595921">
    <property type="component" value="Unassembled WGS sequence"/>
</dbReference>
<comment type="caution">
    <text evidence="1">The sequence shown here is derived from an EMBL/GenBank/DDBJ whole genome shotgun (WGS) entry which is preliminary data.</text>
</comment>
<evidence type="ECO:0000313" key="1">
    <source>
        <dbReference type="EMBL" id="MFC4359165.1"/>
    </source>
</evidence>
<sequence>MPEQRDLPPILDFDDELDRLEREADADVSDDLDELRTRLDEMAERAANGEEVGSLVSDAETDLYALRERLSGDADRQAEAILNRLEIYEDSQAERSETLSVADARFEQGGREVDFADHRGEPLTFAGTLTNAGDMGHARVRLSFYGHDDRTVRVVEVPEREVEADEKREVEVEVLVPESVEYYDVTVVDETTGS</sequence>
<gene>
    <name evidence="1" type="ORF">ACFO0N_14555</name>
</gene>
<dbReference type="RefSeq" id="WP_267622953.1">
    <property type="nucleotide sequence ID" value="NZ_JAODIW010000006.1"/>
</dbReference>
<proteinExistence type="predicted"/>
<name>A0ABD5PE53_9EURY</name>
<dbReference type="EMBL" id="JBHSDS010000008">
    <property type="protein sequence ID" value="MFC4359165.1"/>
    <property type="molecule type" value="Genomic_DNA"/>
</dbReference>